<dbReference type="Gene3D" id="3.40.190.10">
    <property type="entry name" value="Periplasmic binding protein-like II"/>
    <property type="match status" value="2"/>
</dbReference>
<dbReference type="GO" id="GO:0042626">
    <property type="term" value="F:ATPase-coupled transmembrane transporter activity"/>
    <property type="evidence" value="ECO:0007669"/>
    <property type="project" value="InterPro"/>
</dbReference>
<comment type="subcellular location">
    <subcellularLocation>
        <location evidence="1">Periplasm</location>
    </subcellularLocation>
</comment>
<dbReference type="SMART" id="SM00062">
    <property type="entry name" value="PBPb"/>
    <property type="match status" value="1"/>
</dbReference>
<evidence type="ECO:0000259" key="7">
    <source>
        <dbReference type="SMART" id="SM00062"/>
    </source>
</evidence>
<evidence type="ECO:0000256" key="1">
    <source>
        <dbReference type="ARBA" id="ARBA00004418"/>
    </source>
</evidence>
<dbReference type="GO" id="GO:0042597">
    <property type="term" value="C:periplasmic space"/>
    <property type="evidence" value="ECO:0007669"/>
    <property type="project" value="UniProtKB-SubCell"/>
</dbReference>
<gene>
    <name evidence="8" type="ORF">ICL16_34350</name>
</gene>
<name>A0A8J6Y0Q7_9CYAN</name>
<comment type="caution">
    <text evidence="8">The sequence shown here is derived from an EMBL/GenBank/DDBJ whole genome shotgun (WGS) entry which is preliminary data.</text>
</comment>
<dbReference type="Pfam" id="PF09084">
    <property type="entry name" value="NMT1"/>
    <property type="match status" value="1"/>
</dbReference>
<dbReference type="RefSeq" id="WP_190836071.1">
    <property type="nucleotide sequence ID" value="NZ_CAWPPI010000104.1"/>
</dbReference>
<evidence type="ECO:0000256" key="4">
    <source>
        <dbReference type="ARBA" id="ARBA00022729"/>
    </source>
</evidence>
<evidence type="ECO:0000256" key="5">
    <source>
        <dbReference type="ARBA" id="ARBA00055538"/>
    </source>
</evidence>
<dbReference type="PANTHER" id="PTHR30024:SF42">
    <property type="entry name" value="ALIPHATIC SULFONATES-BINDING PROTEIN-RELATED"/>
    <property type="match status" value="1"/>
</dbReference>
<dbReference type="EMBL" id="JACXAE010000104">
    <property type="protein sequence ID" value="MBD2776998.1"/>
    <property type="molecule type" value="Genomic_DNA"/>
</dbReference>
<dbReference type="PANTHER" id="PTHR30024">
    <property type="entry name" value="ALIPHATIC SULFONATES-BINDING PROTEIN-RELATED"/>
    <property type="match status" value="1"/>
</dbReference>
<dbReference type="InterPro" id="IPR010067">
    <property type="entry name" value="ABC_SsuA_sub-bd"/>
</dbReference>
<evidence type="ECO:0000256" key="3">
    <source>
        <dbReference type="ARBA" id="ARBA00022448"/>
    </source>
</evidence>
<dbReference type="AlphaFoldDB" id="A0A8J6Y0Q7"/>
<dbReference type="SUPFAM" id="SSF53850">
    <property type="entry name" value="Periplasmic binding protein-like II"/>
    <property type="match status" value="1"/>
</dbReference>
<comment type="function">
    <text evidence="5">Part of a binding-protein-dependent transport system for aliphatic sulfonates. Putative binding protein.</text>
</comment>
<dbReference type="InterPro" id="IPR015168">
    <property type="entry name" value="SsuA/THI5"/>
</dbReference>
<evidence type="ECO:0000256" key="6">
    <source>
        <dbReference type="ARBA" id="ARBA00070228"/>
    </source>
</evidence>
<evidence type="ECO:0000256" key="2">
    <source>
        <dbReference type="ARBA" id="ARBA00010742"/>
    </source>
</evidence>
<organism evidence="8 9">
    <name type="scientific">Iningainema tapete BLCC-T55</name>
    <dbReference type="NCBI Taxonomy" id="2748662"/>
    <lineage>
        <taxon>Bacteria</taxon>
        <taxon>Bacillati</taxon>
        <taxon>Cyanobacteriota</taxon>
        <taxon>Cyanophyceae</taxon>
        <taxon>Nostocales</taxon>
        <taxon>Scytonemataceae</taxon>
        <taxon>Iningainema tapete</taxon>
    </lineage>
</organism>
<dbReference type="GO" id="GO:0016020">
    <property type="term" value="C:membrane"/>
    <property type="evidence" value="ECO:0007669"/>
    <property type="project" value="InterPro"/>
</dbReference>
<proteinExistence type="inferred from homology"/>
<accession>A0A8J6Y0Q7</accession>
<evidence type="ECO:0000313" key="8">
    <source>
        <dbReference type="EMBL" id="MBD2776998.1"/>
    </source>
</evidence>
<keyword evidence="9" id="KW-1185">Reference proteome</keyword>
<dbReference type="Proteomes" id="UP000629098">
    <property type="component" value="Unassembled WGS sequence"/>
</dbReference>
<dbReference type="FunFam" id="3.40.190.10:FF:000050">
    <property type="entry name" value="Sulfonate ABC transporter substrate-binding protein"/>
    <property type="match status" value="1"/>
</dbReference>
<comment type="similarity">
    <text evidence="2">Belongs to the bacterial solute-binding protein SsuA/TauA family.</text>
</comment>
<dbReference type="InterPro" id="IPR001638">
    <property type="entry name" value="Solute-binding_3/MltF_N"/>
</dbReference>
<reference evidence="8" key="1">
    <citation type="submission" date="2020-09" db="EMBL/GenBank/DDBJ databases">
        <title>Iningainema tapete sp. nov. (Scytonemataceae, Cyanobacteria) from greenhouses in central Florida (USA) produces two types of nodularin with biosynthetic potential for microcystin-LR and anabaenopeptins.</title>
        <authorList>
            <person name="Berthold D.E."/>
            <person name="Lefler F.W."/>
            <person name="Huang I.-S."/>
            <person name="Abdulla H."/>
            <person name="Zimba P.V."/>
            <person name="Laughinghouse H.D. IV."/>
        </authorList>
    </citation>
    <scope>NUCLEOTIDE SEQUENCE</scope>
    <source>
        <strain evidence="8">BLCCT55</strain>
    </source>
</reference>
<sequence>MHRLKDLLAIRDAVEGKMVSIFKKHRKFYPSVFGHLRFTFLILCLLTLLSCSGKDNNSKIEVRVISSKIGPLAVLRKQSTFAQNMAAKGYSVKWLEFPGGPQQMEAVNTGNLDITFAGESPSIFAQAAGIPVVYLATTNPNPKSVAFLVPYNSSIKNIPELKGKKITLPKASAVQYTLVKGLAQAGLKLSDVIPVYLAPADANIAFSREQVDAWVIWEPFITLTEAKKNGRILKDGEGLKDIGNFYMTSRKFAQQRREFIKLFLEEVQKAEAWSRENPRKFAELIADELIIDIPNLEKIISKYDPGILPITDDVIARQQKIADMYYEIGMLPQRVDIKQAVLTPQEYATFTPKKLTAKP</sequence>
<keyword evidence="4" id="KW-0732">Signal</keyword>
<keyword evidence="3" id="KW-0813">Transport</keyword>
<protein>
    <recommendedName>
        <fullName evidence="6">Putative aliphatic sulfonates-binding protein</fullName>
    </recommendedName>
</protein>
<dbReference type="NCBIfam" id="TIGR01728">
    <property type="entry name" value="SsuA_fam"/>
    <property type="match status" value="1"/>
</dbReference>
<evidence type="ECO:0000313" key="9">
    <source>
        <dbReference type="Proteomes" id="UP000629098"/>
    </source>
</evidence>
<feature type="domain" description="Solute-binding protein family 3/N-terminal" evidence="7">
    <location>
        <begin position="61"/>
        <end position="277"/>
    </location>
</feature>